<protein>
    <recommendedName>
        <fullName evidence="2">DUF7731 domain-containing protein</fullName>
    </recommendedName>
</protein>
<evidence type="ECO:0000313" key="4">
    <source>
        <dbReference type="Proteomes" id="UP001189122"/>
    </source>
</evidence>
<evidence type="ECO:0000256" key="1">
    <source>
        <dbReference type="SAM" id="MobiDB-lite"/>
    </source>
</evidence>
<accession>A0ABN7EAH0</accession>
<keyword evidence="4" id="KW-1185">Reference proteome</keyword>
<dbReference type="PANTHER" id="PTHR34366:SF2">
    <property type="entry name" value="OS07G0289901 PROTEIN"/>
    <property type="match status" value="1"/>
</dbReference>
<reference evidence="4" key="1">
    <citation type="journal article" date="2020" name="Sci. Rep.">
        <title>Chromosome-scale genome assembly for the duckweed Spirodela intermedia, integrating cytogenetic maps, PacBio and Oxford Nanopore libraries.</title>
        <authorList>
            <person name="Hoang P.T.N."/>
            <person name="Fiebig A."/>
            <person name="Novak P."/>
            <person name="Macas J."/>
            <person name="Cao H.X."/>
            <person name="Stepanenko A."/>
            <person name="Chen G."/>
            <person name="Borisjuk N."/>
            <person name="Scholz U."/>
            <person name="Schubert I."/>
        </authorList>
    </citation>
    <scope>NUCLEOTIDE SEQUENCE [LARGE SCALE GENOMIC DNA]</scope>
</reference>
<dbReference type="Proteomes" id="UP001189122">
    <property type="component" value="Unassembled WGS sequence"/>
</dbReference>
<sequence length="169" mass="18321">MIRVNAFSITTSPVSKVDLVPPLSRHSKPILNRRQRFLCFNNTSIYRNCQEQYRLTANGTLNVSGNAVDAFCSGPCLAETQLVLKCIDGILSNFNFYNGATIRAVNATILIACGSGIGRGNFNITGNATPPASPPTISQRVRRPFHQRVTDHSPARPPTISPARGPGLE</sequence>
<evidence type="ECO:0000259" key="2">
    <source>
        <dbReference type="Pfam" id="PF24865"/>
    </source>
</evidence>
<evidence type="ECO:0000313" key="3">
    <source>
        <dbReference type="EMBL" id="CAA6674872.1"/>
    </source>
</evidence>
<proteinExistence type="predicted"/>
<gene>
    <name evidence="3" type="ORF">SI7747_UN021230</name>
</gene>
<organism evidence="3 4">
    <name type="scientific">Spirodela intermedia</name>
    <name type="common">Intermediate duckweed</name>
    <dbReference type="NCBI Taxonomy" id="51605"/>
    <lineage>
        <taxon>Eukaryota</taxon>
        <taxon>Viridiplantae</taxon>
        <taxon>Streptophyta</taxon>
        <taxon>Embryophyta</taxon>
        <taxon>Tracheophyta</taxon>
        <taxon>Spermatophyta</taxon>
        <taxon>Magnoliopsida</taxon>
        <taxon>Liliopsida</taxon>
        <taxon>Araceae</taxon>
        <taxon>Lemnoideae</taxon>
        <taxon>Spirodela</taxon>
    </lineage>
</organism>
<dbReference type="InterPro" id="IPR056633">
    <property type="entry name" value="DUF7731"/>
</dbReference>
<dbReference type="EMBL" id="CACRZD030000166">
    <property type="protein sequence ID" value="CAA6674872.1"/>
    <property type="molecule type" value="Genomic_DNA"/>
</dbReference>
<feature type="region of interest" description="Disordered" evidence="1">
    <location>
        <begin position="146"/>
        <end position="169"/>
    </location>
</feature>
<feature type="domain" description="DUF7731" evidence="2">
    <location>
        <begin position="35"/>
        <end position="125"/>
    </location>
</feature>
<comment type="caution">
    <text evidence="3">The sequence shown here is derived from an EMBL/GenBank/DDBJ whole genome shotgun (WGS) entry which is preliminary data.</text>
</comment>
<dbReference type="Pfam" id="PF24865">
    <property type="entry name" value="DUF7731"/>
    <property type="match status" value="1"/>
</dbReference>
<name>A0ABN7EAH0_SPIIN</name>
<dbReference type="PANTHER" id="PTHR34366">
    <property type="entry name" value="OS07G0289901 PROTEIN-RELATED"/>
    <property type="match status" value="1"/>
</dbReference>